<dbReference type="EMBL" id="DS811584">
    <property type="protein sequence ID" value="EEC11168.1"/>
    <property type="molecule type" value="Genomic_DNA"/>
</dbReference>
<proteinExistence type="predicted"/>
<evidence type="ECO:0000313" key="3">
    <source>
        <dbReference type="Proteomes" id="UP000001555"/>
    </source>
</evidence>
<dbReference type="VEuPathDB" id="VectorBase:ISCI019757"/>
<dbReference type="Proteomes" id="UP000001555">
    <property type="component" value="Unassembled WGS sequence"/>
</dbReference>
<dbReference type="AlphaFoldDB" id="B7PX46"/>
<dbReference type="PaxDb" id="6945-B7PX46"/>
<protein>
    <submittedName>
        <fullName evidence="1 2">Uncharacterized protein</fullName>
    </submittedName>
</protein>
<evidence type="ECO:0000313" key="2">
    <source>
        <dbReference type="EnsemblMetazoa" id="ISCW019757-PA"/>
    </source>
</evidence>
<dbReference type="HOGENOM" id="CLU_2029250_0_0_1"/>
<dbReference type="EMBL" id="ABJB010802093">
    <property type="status" value="NOT_ANNOTATED_CDS"/>
    <property type="molecule type" value="Genomic_DNA"/>
</dbReference>
<name>B7PX46_IXOSC</name>
<reference evidence="1 3" key="1">
    <citation type="submission" date="2008-03" db="EMBL/GenBank/DDBJ databases">
        <title>Annotation of Ixodes scapularis.</title>
        <authorList>
            <consortium name="Ixodes scapularis Genome Project Consortium"/>
            <person name="Caler E."/>
            <person name="Hannick L.I."/>
            <person name="Bidwell S."/>
            <person name="Joardar V."/>
            <person name="Thiagarajan M."/>
            <person name="Amedeo P."/>
            <person name="Galinsky K.J."/>
            <person name="Schobel S."/>
            <person name="Inman J."/>
            <person name="Hostetler J."/>
            <person name="Miller J."/>
            <person name="Hammond M."/>
            <person name="Megy K."/>
            <person name="Lawson D."/>
            <person name="Kodira C."/>
            <person name="Sutton G."/>
            <person name="Meyer J."/>
            <person name="Hill C.A."/>
            <person name="Birren B."/>
            <person name="Nene V."/>
            <person name="Collins F."/>
            <person name="Alarcon-Chaidez F."/>
            <person name="Wikel S."/>
            <person name="Strausberg R."/>
        </authorList>
    </citation>
    <scope>NUCLEOTIDE SEQUENCE [LARGE SCALE GENOMIC DNA]</scope>
    <source>
        <strain evidence="3">Wikel</strain>
        <strain evidence="1">Wikel colony</strain>
    </source>
</reference>
<dbReference type="EnsemblMetazoa" id="ISCW019757-RA">
    <property type="protein sequence ID" value="ISCW019757-PA"/>
    <property type="gene ID" value="ISCW019757"/>
</dbReference>
<keyword evidence="3" id="KW-1185">Reference proteome</keyword>
<evidence type="ECO:0000313" key="1">
    <source>
        <dbReference type="EMBL" id="EEC11168.1"/>
    </source>
</evidence>
<dbReference type="InParanoid" id="B7PX46"/>
<gene>
    <name evidence="1" type="ORF">IscW_ISCW019757</name>
</gene>
<sequence>MTPSDTRRRGGRSRRRRFKHRVKVRVLRHVGGSCALAVEQADPMFEPVESRQPTGLIRAVPFLLESIVCPGLRGAPIGFCHPPNEFRNFTGRCSQRNLGLVIACEPRPPADGRPVRGQSAFT</sequence>
<dbReference type="VEuPathDB" id="VectorBase:ISCW019757"/>
<accession>B7PX46</accession>
<organism>
    <name type="scientific">Ixodes scapularis</name>
    <name type="common">Black-legged tick</name>
    <name type="synonym">Deer tick</name>
    <dbReference type="NCBI Taxonomy" id="6945"/>
    <lineage>
        <taxon>Eukaryota</taxon>
        <taxon>Metazoa</taxon>
        <taxon>Ecdysozoa</taxon>
        <taxon>Arthropoda</taxon>
        <taxon>Chelicerata</taxon>
        <taxon>Arachnida</taxon>
        <taxon>Acari</taxon>
        <taxon>Parasitiformes</taxon>
        <taxon>Ixodida</taxon>
        <taxon>Ixodoidea</taxon>
        <taxon>Ixodidae</taxon>
        <taxon>Ixodinae</taxon>
        <taxon>Ixodes</taxon>
    </lineage>
</organism>
<reference evidence="2" key="2">
    <citation type="submission" date="2020-05" db="UniProtKB">
        <authorList>
            <consortium name="EnsemblMetazoa"/>
        </authorList>
    </citation>
    <scope>IDENTIFICATION</scope>
    <source>
        <strain evidence="2">wikel</strain>
    </source>
</reference>